<feature type="transmembrane region" description="Helical" evidence="1">
    <location>
        <begin position="135"/>
        <end position="157"/>
    </location>
</feature>
<gene>
    <name evidence="2" type="ORF">PAI11_38830</name>
</gene>
<proteinExistence type="predicted"/>
<dbReference type="Proteomes" id="UP000005143">
    <property type="component" value="Unassembled WGS sequence"/>
</dbReference>
<keyword evidence="1" id="KW-0812">Transmembrane</keyword>
<feature type="transmembrane region" description="Helical" evidence="1">
    <location>
        <begin position="52"/>
        <end position="73"/>
    </location>
</feature>
<feature type="transmembrane region" description="Helical" evidence="1">
    <location>
        <begin position="164"/>
        <end position="185"/>
    </location>
</feature>
<keyword evidence="1" id="KW-0472">Membrane</keyword>
<keyword evidence="1" id="KW-1133">Transmembrane helix</keyword>
<reference evidence="2 3" key="1">
    <citation type="journal article" date="2013" name="Biodegradation">
        <title>Quantitative proteomic analysis of ibuprofen-degrading Patulibacter sp. strain I11.</title>
        <authorList>
            <person name="Almeida B."/>
            <person name="Kjeldal H."/>
            <person name="Lolas I."/>
            <person name="Knudsen A.D."/>
            <person name="Carvalho G."/>
            <person name="Nielsen K.L."/>
            <person name="Barreto Crespo M.T."/>
            <person name="Stensballe A."/>
            <person name="Nielsen J.L."/>
        </authorList>
    </citation>
    <scope>NUCLEOTIDE SEQUENCE [LARGE SCALE GENOMIC DNA]</scope>
    <source>
        <strain evidence="2 3">I11</strain>
    </source>
</reference>
<accession>H0EAK9</accession>
<dbReference type="AlphaFoldDB" id="H0EAK9"/>
<keyword evidence="3" id="KW-1185">Reference proteome</keyword>
<feature type="transmembrane region" description="Helical" evidence="1">
    <location>
        <begin position="12"/>
        <end position="32"/>
    </location>
</feature>
<feature type="transmembrane region" description="Helical" evidence="1">
    <location>
        <begin position="218"/>
        <end position="239"/>
    </location>
</feature>
<name>H0EAK9_9ACTN</name>
<comment type="caution">
    <text evidence="2">The sequence shown here is derived from an EMBL/GenBank/DDBJ whole genome shotgun (WGS) entry which is preliminary data.</text>
</comment>
<evidence type="ECO:0000313" key="2">
    <source>
        <dbReference type="EMBL" id="EHN09336.1"/>
    </source>
</evidence>
<protein>
    <submittedName>
        <fullName evidence="2">Uncharacterized protein</fullName>
    </submittedName>
</protein>
<evidence type="ECO:0000256" key="1">
    <source>
        <dbReference type="SAM" id="Phobius"/>
    </source>
</evidence>
<feature type="transmembrane region" description="Helical" evidence="1">
    <location>
        <begin position="94"/>
        <end position="115"/>
    </location>
</feature>
<dbReference type="EMBL" id="AGUD01000295">
    <property type="protein sequence ID" value="EHN09336.1"/>
    <property type="molecule type" value="Genomic_DNA"/>
</dbReference>
<sequence length="249" mass="25007">MILAELLRLRRTRAVWGAALFTVVVVPVGTLMLNLVSSATRIGGIDAADITIALVLGPGLVGPAMVGVTAGIADRTAGVFSTLAATGRPRASLFWVRMPAVVAVVVPLALASWAVPCLLCAAIRDGGSDPMTWSWAIDQLPAVLVTDVVIALTALGLGSAGLGGAPVIGGVLALTLGVVPIAGSLTTTPDWFLALLPPVSVTELVGGASLAEKMGDSLALPAAMAVGGLAAWLVGSIAYGRHRTVHADA</sequence>
<evidence type="ECO:0000313" key="3">
    <source>
        <dbReference type="Proteomes" id="UP000005143"/>
    </source>
</evidence>
<organism evidence="2 3">
    <name type="scientific">Patulibacter medicamentivorans</name>
    <dbReference type="NCBI Taxonomy" id="1097667"/>
    <lineage>
        <taxon>Bacteria</taxon>
        <taxon>Bacillati</taxon>
        <taxon>Actinomycetota</taxon>
        <taxon>Thermoleophilia</taxon>
        <taxon>Solirubrobacterales</taxon>
        <taxon>Patulibacteraceae</taxon>
        <taxon>Patulibacter</taxon>
    </lineage>
</organism>